<gene>
    <name evidence="2" type="ORF">CEXT_46771</name>
</gene>
<name>A0AAV4Q9D5_CAEEX</name>
<keyword evidence="1" id="KW-0472">Membrane</keyword>
<evidence type="ECO:0000313" key="2">
    <source>
        <dbReference type="EMBL" id="GIY04691.1"/>
    </source>
</evidence>
<sequence length="133" mass="14527">MINIQTNPERVLLNKMPLAWTTIGYGVCGGLTSLVVPRILLCCTCCGLRSFSYSFVQSDAGAESRPSLCQEIKNPNFSWFFNLLVFAIGFALTTYIVHQYSTAGSKPNPGNFTIDGNFTTATVSVLFNTTLLP</sequence>
<keyword evidence="1" id="KW-1133">Transmembrane helix</keyword>
<dbReference type="Proteomes" id="UP001054945">
    <property type="component" value="Unassembled WGS sequence"/>
</dbReference>
<reference evidence="2 3" key="1">
    <citation type="submission" date="2021-06" db="EMBL/GenBank/DDBJ databases">
        <title>Caerostris extrusa draft genome.</title>
        <authorList>
            <person name="Kono N."/>
            <person name="Arakawa K."/>
        </authorList>
    </citation>
    <scope>NUCLEOTIDE SEQUENCE [LARGE SCALE GENOMIC DNA]</scope>
</reference>
<evidence type="ECO:0008006" key="4">
    <source>
        <dbReference type="Google" id="ProtNLM"/>
    </source>
</evidence>
<accession>A0AAV4Q9D5</accession>
<organism evidence="2 3">
    <name type="scientific">Caerostris extrusa</name>
    <name type="common">Bark spider</name>
    <name type="synonym">Caerostris bankana</name>
    <dbReference type="NCBI Taxonomy" id="172846"/>
    <lineage>
        <taxon>Eukaryota</taxon>
        <taxon>Metazoa</taxon>
        <taxon>Ecdysozoa</taxon>
        <taxon>Arthropoda</taxon>
        <taxon>Chelicerata</taxon>
        <taxon>Arachnida</taxon>
        <taxon>Araneae</taxon>
        <taxon>Araneomorphae</taxon>
        <taxon>Entelegynae</taxon>
        <taxon>Araneoidea</taxon>
        <taxon>Araneidae</taxon>
        <taxon>Caerostris</taxon>
    </lineage>
</organism>
<keyword evidence="1" id="KW-0812">Transmembrane</keyword>
<evidence type="ECO:0000313" key="3">
    <source>
        <dbReference type="Proteomes" id="UP001054945"/>
    </source>
</evidence>
<comment type="caution">
    <text evidence="2">The sequence shown here is derived from an EMBL/GenBank/DDBJ whole genome shotgun (WGS) entry which is preliminary data.</text>
</comment>
<evidence type="ECO:0000256" key="1">
    <source>
        <dbReference type="SAM" id="Phobius"/>
    </source>
</evidence>
<proteinExistence type="predicted"/>
<dbReference type="EMBL" id="BPLR01005742">
    <property type="protein sequence ID" value="GIY04691.1"/>
    <property type="molecule type" value="Genomic_DNA"/>
</dbReference>
<protein>
    <recommendedName>
        <fullName evidence="4">Transmembrane protein</fullName>
    </recommendedName>
</protein>
<dbReference type="AlphaFoldDB" id="A0AAV4Q9D5"/>
<feature type="transmembrane region" description="Helical" evidence="1">
    <location>
        <begin position="77"/>
        <end position="97"/>
    </location>
</feature>
<keyword evidence="3" id="KW-1185">Reference proteome</keyword>